<proteinExistence type="inferred from homology"/>
<feature type="domain" description="Enoyl reductase (ER)" evidence="7">
    <location>
        <begin position="12"/>
        <end position="337"/>
    </location>
</feature>
<dbReference type="PROSITE" id="PS00059">
    <property type="entry name" value="ADH_ZINC"/>
    <property type="match status" value="1"/>
</dbReference>
<dbReference type="InterPro" id="IPR020843">
    <property type="entry name" value="ER"/>
</dbReference>
<dbReference type="PANTHER" id="PTHR43880">
    <property type="entry name" value="ALCOHOL DEHYDROGENASE"/>
    <property type="match status" value="1"/>
</dbReference>
<evidence type="ECO:0000256" key="2">
    <source>
        <dbReference type="ARBA" id="ARBA00022723"/>
    </source>
</evidence>
<dbReference type="InterPro" id="IPR002328">
    <property type="entry name" value="ADH_Zn_CS"/>
</dbReference>
<reference evidence="8" key="1">
    <citation type="submission" date="2019-11" db="EMBL/GenBank/DDBJ databases">
        <title>Microbial mats filling the niche in hypersaline microbial mats.</title>
        <authorList>
            <person name="Wong H.L."/>
            <person name="Macleod F.I."/>
            <person name="White R.A. III"/>
            <person name="Burns B.P."/>
        </authorList>
    </citation>
    <scope>NUCLEOTIDE SEQUENCE</scope>
    <source>
        <strain evidence="8">Rbin_158</strain>
    </source>
</reference>
<dbReference type="FunFam" id="3.40.50.720:FF:000003">
    <property type="entry name" value="S-(hydroxymethyl)glutathione dehydrogenase"/>
    <property type="match status" value="1"/>
</dbReference>
<keyword evidence="4" id="KW-0560">Oxidoreductase</keyword>
<evidence type="ECO:0000256" key="5">
    <source>
        <dbReference type="ARBA" id="ARBA00023027"/>
    </source>
</evidence>
<dbReference type="SMART" id="SM00829">
    <property type="entry name" value="PKS_ER"/>
    <property type="match status" value="1"/>
</dbReference>
<comment type="cofactor">
    <cofactor evidence="1 6">
        <name>Zn(2+)</name>
        <dbReference type="ChEBI" id="CHEBI:29105"/>
    </cofactor>
</comment>
<dbReference type="Pfam" id="PF00107">
    <property type="entry name" value="ADH_zinc_N"/>
    <property type="match status" value="1"/>
</dbReference>
<evidence type="ECO:0000256" key="1">
    <source>
        <dbReference type="ARBA" id="ARBA00001947"/>
    </source>
</evidence>
<name>A0A9D5Q5Q8_9BACT</name>
<keyword evidence="3 6" id="KW-0862">Zinc</keyword>
<evidence type="ECO:0000313" key="8">
    <source>
        <dbReference type="EMBL" id="MBD3324885.1"/>
    </source>
</evidence>
<dbReference type="Proteomes" id="UP000649604">
    <property type="component" value="Unassembled WGS sequence"/>
</dbReference>
<dbReference type="SUPFAM" id="SSF50129">
    <property type="entry name" value="GroES-like"/>
    <property type="match status" value="1"/>
</dbReference>
<accession>A0A9D5Q5Q8</accession>
<dbReference type="InterPro" id="IPR013149">
    <property type="entry name" value="ADH-like_C"/>
</dbReference>
<sequence>MKTSAAVLVETRTPLEVVELEIPKLQSGQVLVDIAFSGVCHTQLLECRGYRGNDPYLPHCLGHEGSGSVREVGSGVTKVKTGDQVILSWIKGSGANVPGTIYQWGERQVNAGGITTFSRQAVISENRLTVIPEPLSMQEAALLGCAVSTGLGTVFNTAQPSPGQSLAVFGSGGIGLCAVAGAAIAGCVPIIAIDIVQDKLNLARQMGATHVVDASRHDPVAEVNRLCAGGTDIAIEASGRPEVMLQAFSCVRNQGGIAVVIGNARYGEQLTIDPRLFNAGKQLRGTWGGDTVPERDFPRYCKLINAGKLRLDPLFPKTYPLHAINTALDDLEQGNVARPIIDMGLQ</sequence>
<dbReference type="PANTHER" id="PTHR43880:SF12">
    <property type="entry name" value="ALCOHOL DEHYDROGENASE CLASS-3"/>
    <property type="match status" value="1"/>
</dbReference>
<dbReference type="SUPFAM" id="SSF51735">
    <property type="entry name" value="NAD(P)-binding Rossmann-fold domains"/>
    <property type="match status" value="1"/>
</dbReference>
<evidence type="ECO:0000256" key="3">
    <source>
        <dbReference type="ARBA" id="ARBA00022833"/>
    </source>
</evidence>
<dbReference type="Gene3D" id="3.40.50.720">
    <property type="entry name" value="NAD(P)-binding Rossmann-like Domain"/>
    <property type="match status" value="1"/>
</dbReference>
<dbReference type="Pfam" id="PF08240">
    <property type="entry name" value="ADH_N"/>
    <property type="match status" value="1"/>
</dbReference>
<dbReference type="AlphaFoldDB" id="A0A9D5Q5Q8"/>
<dbReference type="Gene3D" id="3.90.180.10">
    <property type="entry name" value="Medium-chain alcohol dehydrogenases, catalytic domain"/>
    <property type="match status" value="1"/>
</dbReference>
<dbReference type="EMBL" id="WJJP01000315">
    <property type="protein sequence ID" value="MBD3324885.1"/>
    <property type="molecule type" value="Genomic_DNA"/>
</dbReference>
<dbReference type="GO" id="GO:0008270">
    <property type="term" value="F:zinc ion binding"/>
    <property type="evidence" value="ECO:0007669"/>
    <property type="project" value="InterPro"/>
</dbReference>
<evidence type="ECO:0000313" key="9">
    <source>
        <dbReference type="Proteomes" id="UP000649604"/>
    </source>
</evidence>
<dbReference type="GO" id="GO:0046294">
    <property type="term" value="P:formaldehyde catabolic process"/>
    <property type="evidence" value="ECO:0007669"/>
    <property type="project" value="TreeGrafter"/>
</dbReference>
<organism evidence="8 9">
    <name type="scientific">candidate division KSB3 bacterium</name>
    <dbReference type="NCBI Taxonomy" id="2044937"/>
    <lineage>
        <taxon>Bacteria</taxon>
        <taxon>candidate division KSB3</taxon>
    </lineage>
</organism>
<evidence type="ECO:0000259" key="7">
    <source>
        <dbReference type="SMART" id="SM00829"/>
    </source>
</evidence>
<evidence type="ECO:0000256" key="4">
    <source>
        <dbReference type="ARBA" id="ARBA00023002"/>
    </source>
</evidence>
<comment type="similarity">
    <text evidence="6">Belongs to the zinc-containing alcohol dehydrogenase family.</text>
</comment>
<keyword evidence="2 6" id="KW-0479">Metal-binding</keyword>
<dbReference type="InterPro" id="IPR036291">
    <property type="entry name" value="NAD(P)-bd_dom_sf"/>
</dbReference>
<dbReference type="InterPro" id="IPR013154">
    <property type="entry name" value="ADH-like_N"/>
</dbReference>
<dbReference type="GO" id="GO:0051903">
    <property type="term" value="F:S-(hydroxymethyl)glutathione dehydrogenase [NAD(P)+] activity"/>
    <property type="evidence" value="ECO:0007669"/>
    <property type="project" value="TreeGrafter"/>
</dbReference>
<keyword evidence="5" id="KW-0520">NAD</keyword>
<protein>
    <submittedName>
        <fullName evidence="8">Zinc-binding dehydrogenase</fullName>
    </submittedName>
</protein>
<gene>
    <name evidence="8" type="ORF">GF339_09890</name>
</gene>
<comment type="caution">
    <text evidence="8">The sequence shown here is derived from an EMBL/GenBank/DDBJ whole genome shotgun (WGS) entry which is preliminary data.</text>
</comment>
<dbReference type="InterPro" id="IPR011032">
    <property type="entry name" value="GroES-like_sf"/>
</dbReference>
<evidence type="ECO:0000256" key="6">
    <source>
        <dbReference type="RuleBase" id="RU361277"/>
    </source>
</evidence>
<dbReference type="GO" id="GO:0005829">
    <property type="term" value="C:cytosol"/>
    <property type="evidence" value="ECO:0007669"/>
    <property type="project" value="TreeGrafter"/>
</dbReference>